<dbReference type="PANTHER" id="PTHR16308">
    <property type="entry name" value="UBIQUITIN ASSOCIATED PROTEIN 2-LIKE/LINGERER"/>
    <property type="match status" value="1"/>
</dbReference>
<feature type="compositionally biased region" description="Polar residues" evidence="16">
    <location>
        <begin position="130"/>
        <end position="147"/>
    </location>
</feature>
<organism evidence="18 19">
    <name type="scientific">Gnomoniopsis smithogilvyi</name>
    <dbReference type="NCBI Taxonomy" id="1191159"/>
    <lineage>
        <taxon>Eukaryota</taxon>
        <taxon>Fungi</taxon>
        <taxon>Dikarya</taxon>
        <taxon>Ascomycota</taxon>
        <taxon>Pezizomycotina</taxon>
        <taxon>Sordariomycetes</taxon>
        <taxon>Sordariomycetidae</taxon>
        <taxon>Diaporthales</taxon>
        <taxon>Gnomoniaceae</taxon>
        <taxon>Gnomoniopsis</taxon>
    </lineage>
</organism>
<feature type="compositionally biased region" description="Low complexity" evidence="16">
    <location>
        <begin position="277"/>
        <end position="297"/>
    </location>
</feature>
<keyword evidence="9" id="KW-0227">DNA damage</keyword>
<feature type="compositionally biased region" description="Basic and acidic residues" evidence="16">
    <location>
        <begin position="151"/>
        <end position="167"/>
    </location>
</feature>
<feature type="compositionally biased region" description="Polar residues" evidence="16">
    <location>
        <begin position="815"/>
        <end position="849"/>
    </location>
</feature>
<evidence type="ECO:0000256" key="2">
    <source>
        <dbReference type="ARBA" id="ARBA00004496"/>
    </source>
</evidence>
<accession>A0A9W8YKT7</accession>
<dbReference type="GO" id="GO:0003677">
    <property type="term" value="F:DNA binding"/>
    <property type="evidence" value="ECO:0007669"/>
    <property type="project" value="UniProtKB-KW"/>
</dbReference>
<protein>
    <recommendedName>
        <fullName evidence="5">RNA polymerase II degradation factor 1</fullName>
    </recommendedName>
</protein>
<feature type="compositionally biased region" description="Basic and acidic residues" evidence="16">
    <location>
        <begin position="117"/>
        <end position="129"/>
    </location>
</feature>
<feature type="compositionally biased region" description="Low complexity" evidence="16">
    <location>
        <begin position="907"/>
        <end position="920"/>
    </location>
</feature>
<feature type="domain" description="CUE" evidence="17">
    <location>
        <begin position="66"/>
        <end position="109"/>
    </location>
</feature>
<dbReference type="EMBL" id="JAPEVB010000007">
    <property type="protein sequence ID" value="KAJ4385398.1"/>
    <property type="molecule type" value="Genomic_DNA"/>
</dbReference>
<keyword evidence="11" id="KW-0832">Ubl conjugation</keyword>
<dbReference type="GO" id="GO:0043130">
    <property type="term" value="F:ubiquitin binding"/>
    <property type="evidence" value="ECO:0007669"/>
    <property type="project" value="InterPro"/>
</dbReference>
<feature type="compositionally biased region" description="Low complexity" evidence="16">
    <location>
        <begin position="529"/>
        <end position="539"/>
    </location>
</feature>
<feature type="compositionally biased region" description="Low complexity" evidence="16">
    <location>
        <begin position="546"/>
        <end position="563"/>
    </location>
</feature>
<dbReference type="OrthoDB" id="5396806at2759"/>
<feature type="region of interest" description="Disordered" evidence="16">
    <location>
        <begin position="106"/>
        <end position="623"/>
    </location>
</feature>
<feature type="region of interest" description="Disordered" evidence="16">
    <location>
        <begin position="640"/>
        <end position="724"/>
    </location>
</feature>
<keyword evidence="8" id="KW-0597">Phosphoprotein</keyword>
<dbReference type="InterPro" id="IPR041803">
    <property type="entry name" value="DEF1_CUE"/>
</dbReference>
<evidence type="ECO:0000256" key="5">
    <source>
        <dbReference type="ARBA" id="ARBA00020536"/>
    </source>
</evidence>
<dbReference type="Pfam" id="PF02845">
    <property type="entry name" value="CUE"/>
    <property type="match status" value="1"/>
</dbReference>
<dbReference type="CDD" id="cd14368">
    <property type="entry name" value="CUE_DEF1_like"/>
    <property type="match status" value="1"/>
</dbReference>
<evidence type="ECO:0000256" key="10">
    <source>
        <dbReference type="ARBA" id="ARBA00022786"/>
    </source>
</evidence>
<comment type="subcellular location">
    <subcellularLocation>
        <location evidence="3">Chromosome</location>
        <location evidence="3">Telomere</location>
    </subcellularLocation>
    <subcellularLocation>
        <location evidence="2">Cytoplasm</location>
    </subcellularLocation>
    <subcellularLocation>
        <location evidence="1">Nucleus</location>
    </subcellularLocation>
</comment>
<feature type="compositionally biased region" description="Low complexity" evidence="16">
    <location>
        <begin position="384"/>
        <end position="398"/>
    </location>
</feature>
<comment type="similarity">
    <text evidence="4">Belongs to the DEF1 family.</text>
</comment>
<dbReference type="InterPro" id="IPR051833">
    <property type="entry name" value="TC-DDR_regulator"/>
</dbReference>
<feature type="compositionally biased region" description="Acidic residues" evidence="16">
    <location>
        <begin position="456"/>
        <end position="466"/>
    </location>
</feature>
<keyword evidence="14" id="KW-0234">DNA repair</keyword>
<keyword evidence="12" id="KW-0779">Telomere</keyword>
<keyword evidence="15" id="KW-0539">Nucleus</keyword>
<feature type="compositionally biased region" description="Gly residues" evidence="16">
    <location>
        <begin position="959"/>
        <end position="969"/>
    </location>
</feature>
<name>A0A9W8YKT7_9PEZI</name>
<keyword evidence="6" id="KW-0158">Chromosome</keyword>
<evidence type="ECO:0000259" key="17">
    <source>
        <dbReference type="PROSITE" id="PS51140"/>
    </source>
</evidence>
<dbReference type="GO" id="GO:0006281">
    <property type="term" value="P:DNA repair"/>
    <property type="evidence" value="ECO:0007669"/>
    <property type="project" value="UniProtKB-KW"/>
</dbReference>
<evidence type="ECO:0000256" key="12">
    <source>
        <dbReference type="ARBA" id="ARBA00022895"/>
    </source>
</evidence>
<feature type="compositionally biased region" description="Low complexity" evidence="16">
    <location>
        <begin position="590"/>
        <end position="623"/>
    </location>
</feature>
<feature type="compositionally biased region" description="Low complexity" evidence="16">
    <location>
        <begin position="946"/>
        <end position="958"/>
    </location>
</feature>
<reference evidence="18" key="1">
    <citation type="submission" date="2022-10" db="EMBL/GenBank/DDBJ databases">
        <title>Tapping the CABI collections for fungal endophytes: first genome assemblies for Collariella, Neodidymelliopsis, Ascochyta clinopodiicola, Didymella pomorum, Didymosphaeria variabile, Neocosmospora piperis and Neocucurbitaria cava.</title>
        <authorList>
            <person name="Hill R."/>
        </authorList>
    </citation>
    <scope>NUCLEOTIDE SEQUENCE</scope>
    <source>
        <strain evidence="18">IMI 355082</strain>
    </source>
</reference>
<feature type="compositionally biased region" description="Gly residues" evidence="16">
    <location>
        <begin position="644"/>
        <end position="657"/>
    </location>
</feature>
<sequence length="969" mass="100049">MSDVQTRPVARGGRPSAARGGRGGFSSRGARSSRTPNTNGSAKHDQEPTSLPTLDDQGEIADLNKAHGSKIPIVKELFPDWSEVDILYALKETDGDETLTIERIIDGSISQWGEVSNQKKDRTKSKAKDTFTTTTGADAPASNNSRNARGGRPEGARGRGRATERGSRGAARGRSAQPATNGSRPKDGQPLSVPTDESNAWDTAKNTDDGGWATAAAATSWEPAAPSDPAPAASSNASEPAKSAVIPQGTSKTWASMLRQSVVVPKPAPPPPREPSAPKQEPALEPLPAATDAAPAPETEPEQEPETIAELSAEPQTEHAPADDATVVVPEVALPPSDDQLTKTNLEQVADSSHPPATETAASEAADSWDPRAAAGSATATPISASQAQHQAHKAPSSGYAASAIKATERAPVPRTAAHPQRRFLDQQEAVRMPGAASQALERATVQFGAFNLNGTEDDIDGDREEPETRAQPPADSPVAQPRASLPPAPQAVPDAYTAQKPVSSLPPGATPYRANAGPTGPQVPPTAPGAQQAAAQAAPQPPTQPAAQQYGRFGQAAQEQQPAFPPKPFDSYNQGSQPSAAQSHFDGFPSQQQSQTQPQSQQPGGPYSSAADQYSSYYTADQQNRAPYNAYYAQNYGQQAGQGQEGGLASRGGFGAYGAAQGDLASQYPQSANQSRFGAAVAHDQNSGPPTPVPATTQGPPASQNHPQAHVAQQQHGSQFYSQQAPYYNQYYQNYNNPSQFGNYGGFGPYGKAGGYGQPQHYQQTPYDHASTAAGGYPQTGLHRGDSGTGASLGDYGRSGSAQPGAQPGLASGGFSSMHDSFGRTSSYGTQAGQSFNAASTQPGASNNDDLKPFGDGKSAPGPSPSMAGTARPGSATNTVPSQAGGLPPPQSQQGMGAYAAGFQNHLQGHGLHGSQSGSTGYGSAQGGQQNAPYTGYGGFGGGSYYNSQQQQPRGWAGQYGGGGGGNY</sequence>
<feature type="compositionally biased region" description="Low complexity" evidence="16">
    <location>
        <begin position="355"/>
        <end position="368"/>
    </location>
</feature>
<evidence type="ECO:0000313" key="18">
    <source>
        <dbReference type="EMBL" id="KAJ4385398.1"/>
    </source>
</evidence>
<feature type="region of interest" description="Disordered" evidence="16">
    <location>
        <begin position="743"/>
        <end position="969"/>
    </location>
</feature>
<dbReference type="GO" id="GO:0000781">
    <property type="term" value="C:chromosome, telomeric region"/>
    <property type="evidence" value="ECO:0007669"/>
    <property type="project" value="UniProtKB-SubCell"/>
</dbReference>
<feature type="compositionally biased region" description="Low complexity" evidence="16">
    <location>
        <begin position="212"/>
        <end position="244"/>
    </location>
</feature>
<evidence type="ECO:0000256" key="16">
    <source>
        <dbReference type="SAM" id="MobiDB-lite"/>
    </source>
</evidence>
<evidence type="ECO:0000256" key="14">
    <source>
        <dbReference type="ARBA" id="ARBA00023204"/>
    </source>
</evidence>
<evidence type="ECO:0000256" key="15">
    <source>
        <dbReference type="ARBA" id="ARBA00023242"/>
    </source>
</evidence>
<keyword evidence="7" id="KW-0963">Cytoplasm</keyword>
<feature type="compositionally biased region" description="Low complexity" evidence="16">
    <location>
        <begin position="10"/>
        <end position="19"/>
    </location>
</feature>
<feature type="compositionally biased region" description="Low complexity" evidence="16">
    <location>
        <begin position="714"/>
        <end position="724"/>
    </location>
</feature>
<dbReference type="PANTHER" id="PTHR16308:SF13">
    <property type="entry name" value="PROTEIN LINGERER"/>
    <property type="match status" value="1"/>
</dbReference>
<keyword evidence="10" id="KW-0833">Ubl conjugation pathway</keyword>
<evidence type="ECO:0000256" key="1">
    <source>
        <dbReference type="ARBA" id="ARBA00004123"/>
    </source>
</evidence>
<dbReference type="InterPro" id="IPR003892">
    <property type="entry name" value="CUE"/>
</dbReference>
<evidence type="ECO:0000256" key="13">
    <source>
        <dbReference type="ARBA" id="ARBA00023125"/>
    </source>
</evidence>
<dbReference type="AlphaFoldDB" id="A0A9W8YKT7"/>
<feature type="compositionally biased region" description="Polar residues" evidence="16">
    <location>
        <begin position="685"/>
        <end position="708"/>
    </location>
</feature>
<feature type="compositionally biased region" description="Polar residues" evidence="16">
    <location>
        <begin position="572"/>
        <end position="583"/>
    </location>
</feature>
<evidence type="ECO:0000256" key="11">
    <source>
        <dbReference type="ARBA" id="ARBA00022843"/>
    </source>
</evidence>
<dbReference type="GO" id="GO:0005737">
    <property type="term" value="C:cytoplasm"/>
    <property type="evidence" value="ECO:0007669"/>
    <property type="project" value="UniProtKB-SubCell"/>
</dbReference>
<evidence type="ECO:0000256" key="4">
    <source>
        <dbReference type="ARBA" id="ARBA00005491"/>
    </source>
</evidence>
<dbReference type="GO" id="GO:0005634">
    <property type="term" value="C:nucleus"/>
    <property type="evidence" value="ECO:0007669"/>
    <property type="project" value="UniProtKB-SubCell"/>
</dbReference>
<evidence type="ECO:0000256" key="9">
    <source>
        <dbReference type="ARBA" id="ARBA00022763"/>
    </source>
</evidence>
<evidence type="ECO:0000256" key="8">
    <source>
        <dbReference type="ARBA" id="ARBA00022553"/>
    </source>
</evidence>
<comment type="caution">
    <text evidence="18">The sequence shown here is derived from an EMBL/GenBank/DDBJ whole genome shotgun (WGS) entry which is preliminary data.</text>
</comment>
<proteinExistence type="inferred from homology"/>
<evidence type="ECO:0000256" key="7">
    <source>
        <dbReference type="ARBA" id="ARBA00022490"/>
    </source>
</evidence>
<keyword evidence="13" id="KW-0238">DNA-binding</keyword>
<feature type="compositionally biased region" description="Polar residues" evidence="16">
    <location>
        <begin position="342"/>
        <end position="351"/>
    </location>
</feature>
<evidence type="ECO:0000256" key="6">
    <source>
        <dbReference type="ARBA" id="ARBA00022454"/>
    </source>
</evidence>
<keyword evidence="19" id="KW-1185">Reference proteome</keyword>
<feature type="compositionally biased region" description="Pro residues" evidence="16">
    <location>
        <begin position="266"/>
        <end position="275"/>
    </location>
</feature>
<dbReference type="PROSITE" id="PS51140">
    <property type="entry name" value="CUE"/>
    <property type="match status" value="1"/>
</dbReference>
<evidence type="ECO:0000256" key="3">
    <source>
        <dbReference type="ARBA" id="ARBA00004574"/>
    </source>
</evidence>
<evidence type="ECO:0000313" key="19">
    <source>
        <dbReference type="Proteomes" id="UP001140453"/>
    </source>
</evidence>
<feature type="compositionally biased region" description="Gly residues" evidence="16">
    <location>
        <begin position="744"/>
        <end position="758"/>
    </location>
</feature>
<feature type="region of interest" description="Disordered" evidence="16">
    <location>
        <begin position="1"/>
        <end position="59"/>
    </location>
</feature>
<feature type="compositionally biased region" description="Polar residues" evidence="16">
    <location>
        <begin position="668"/>
        <end position="677"/>
    </location>
</feature>
<dbReference type="Proteomes" id="UP001140453">
    <property type="component" value="Unassembled WGS sequence"/>
</dbReference>
<gene>
    <name evidence="18" type="primary">DEF1</name>
    <name evidence="18" type="ORF">N0V93_009826</name>
</gene>